<name>A0A0C2MVJ3_THEKT</name>
<proteinExistence type="predicted"/>
<keyword evidence="2" id="KW-1185">Reference proteome</keyword>
<organism evidence="1 2">
    <name type="scientific">Thelohanellus kitauei</name>
    <name type="common">Myxosporean</name>
    <dbReference type="NCBI Taxonomy" id="669202"/>
    <lineage>
        <taxon>Eukaryota</taxon>
        <taxon>Metazoa</taxon>
        <taxon>Cnidaria</taxon>
        <taxon>Myxozoa</taxon>
        <taxon>Myxosporea</taxon>
        <taxon>Bivalvulida</taxon>
        <taxon>Platysporina</taxon>
        <taxon>Myxobolidae</taxon>
        <taxon>Thelohanellus</taxon>
    </lineage>
</organism>
<reference evidence="1 2" key="1">
    <citation type="journal article" date="2014" name="Genome Biol. Evol.">
        <title>The genome of the myxosporean Thelohanellus kitauei shows adaptations to nutrient acquisition within its fish host.</title>
        <authorList>
            <person name="Yang Y."/>
            <person name="Xiong J."/>
            <person name="Zhou Z."/>
            <person name="Huo F."/>
            <person name="Miao W."/>
            <person name="Ran C."/>
            <person name="Liu Y."/>
            <person name="Zhang J."/>
            <person name="Feng J."/>
            <person name="Wang M."/>
            <person name="Wang M."/>
            <person name="Wang L."/>
            <person name="Yao B."/>
        </authorList>
    </citation>
    <scope>NUCLEOTIDE SEQUENCE [LARGE SCALE GENOMIC DNA]</scope>
    <source>
        <strain evidence="1">Wuqing</strain>
    </source>
</reference>
<comment type="caution">
    <text evidence="1">The sequence shown here is derived from an EMBL/GenBank/DDBJ whole genome shotgun (WGS) entry which is preliminary data.</text>
</comment>
<evidence type="ECO:0000313" key="2">
    <source>
        <dbReference type="Proteomes" id="UP000031668"/>
    </source>
</evidence>
<gene>
    <name evidence="1" type="ORF">RF11_14260</name>
</gene>
<protein>
    <submittedName>
        <fullName evidence="1">Uncharacterized protein</fullName>
    </submittedName>
</protein>
<evidence type="ECO:0000313" key="1">
    <source>
        <dbReference type="EMBL" id="KII65632.1"/>
    </source>
</evidence>
<accession>A0A0C2MVJ3</accession>
<dbReference type="AlphaFoldDB" id="A0A0C2MVJ3"/>
<sequence length="165" mass="18938">MDCKYPEIANSRNTTNMSHNLSQYHPLDNAACSGVSSSPQQLPIRSCVVKKMSLTEKAKGFVKLMEAVAHKYPLATADYYTPLAKTRYSDVVEKVEHFSRSSKTPYELNEDQHYANIRESEIKERPYIQKRWTAAYHTIKLLYELKDHVHAVLSAIKQRSICDLS</sequence>
<dbReference type="EMBL" id="JWZT01003745">
    <property type="protein sequence ID" value="KII65632.1"/>
    <property type="molecule type" value="Genomic_DNA"/>
</dbReference>
<dbReference type="Proteomes" id="UP000031668">
    <property type="component" value="Unassembled WGS sequence"/>
</dbReference>